<feature type="binding site" evidence="9">
    <location>
        <position position="186"/>
    </location>
    <ligand>
        <name>NADP(+)</name>
        <dbReference type="ChEBI" id="CHEBI:58349"/>
    </ligand>
</feature>
<gene>
    <name evidence="12" type="ORF">ATZ35_01350</name>
</gene>
<dbReference type="Proteomes" id="UP000067523">
    <property type="component" value="Chromosome"/>
</dbReference>
<comment type="subunit">
    <text evidence="10">Homotetramer.</text>
</comment>
<evidence type="ECO:0000256" key="5">
    <source>
        <dbReference type="ARBA" id="ARBA00023002"/>
    </source>
</evidence>
<proteinExistence type="inferred from homology"/>
<dbReference type="PANTHER" id="PTHR42879">
    <property type="entry name" value="3-OXOACYL-(ACYL-CARRIER-PROTEIN) REDUCTASE"/>
    <property type="match status" value="1"/>
</dbReference>
<evidence type="ECO:0000256" key="6">
    <source>
        <dbReference type="ARBA" id="ARBA00023160"/>
    </source>
</evidence>
<evidence type="ECO:0000256" key="8">
    <source>
        <dbReference type="PIRSR" id="PIRSR611284-1"/>
    </source>
</evidence>
<feature type="binding site" evidence="9">
    <location>
        <begin position="12"/>
        <end position="15"/>
    </location>
    <ligand>
        <name>NADP(+)</name>
        <dbReference type="ChEBI" id="CHEBI:58349"/>
    </ligand>
</feature>
<dbReference type="EMBL" id="CP013655">
    <property type="protein sequence ID" value="ALS35850.1"/>
    <property type="molecule type" value="Genomic_DNA"/>
</dbReference>
<dbReference type="PRINTS" id="PR00081">
    <property type="entry name" value="GDHRDH"/>
</dbReference>
<dbReference type="Gene3D" id="3.40.50.720">
    <property type="entry name" value="NAD(P)-binding Rossmann-like Domain"/>
    <property type="match status" value="1"/>
</dbReference>
<dbReference type="InterPro" id="IPR050259">
    <property type="entry name" value="SDR"/>
</dbReference>
<evidence type="ECO:0000259" key="11">
    <source>
        <dbReference type="SMART" id="SM00822"/>
    </source>
</evidence>
<dbReference type="GO" id="GO:0006633">
    <property type="term" value="P:fatty acid biosynthetic process"/>
    <property type="evidence" value="ECO:0007669"/>
    <property type="project" value="UniProtKB-UniPathway"/>
</dbReference>
<feature type="domain" description="Ketoreductase" evidence="11">
    <location>
        <begin position="6"/>
        <end position="184"/>
    </location>
</feature>
<keyword evidence="13" id="KW-1185">Reference proteome</keyword>
<dbReference type="NCBIfam" id="NF009466">
    <property type="entry name" value="PRK12826.1-2"/>
    <property type="match status" value="1"/>
</dbReference>
<feature type="active site" description="Proton acceptor" evidence="8">
    <location>
        <position position="153"/>
    </location>
</feature>
<dbReference type="InterPro" id="IPR020904">
    <property type="entry name" value="Sc_DH/Rdtase_CS"/>
</dbReference>
<evidence type="ECO:0000256" key="1">
    <source>
        <dbReference type="ARBA" id="ARBA00005194"/>
    </source>
</evidence>
<comment type="function">
    <text evidence="10">Catalyzes the NADPH-dependent reduction of beta-ketoacyl-ACP substrates to beta-hydroxyacyl-ACP products, the first reductive step in the elongation cycle of fatty acid biosynthesis.</text>
</comment>
<sequence length="245" mass="25734">MDLRGKNVFVTGSTRGIGKAVALAFAQEGANIALNGRSEISVELIAEVEALGVKCIGVSGDIADFEAAGAMIQTVVDGLGSIDVLINNAGITNDKLLLRMSEEDFTRCIQINLTGTFNMTQHTVKKMMKQRSGSIINMSSVVGLMGNIGQANYAASKAGVIGLTKSVAREVAARGITCNAIAPGFIETEMTEVLSDKVKEQMSQQIPLQSFGHVEDVANAAIFLAKSPYITGQVLNVDGGLVMHG</sequence>
<dbReference type="KEGG" id="erx:ATZ35_01350"/>
<dbReference type="SUPFAM" id="SSF51735">
    <property type="entry name" value="NAD(P)-binding Rossmann-fold domains"/>
    <property type="match status" value="1"/>
</dbReference>
<evidence type="ECO:0000256" key="7">
    <source>
        <dbReference type="ARBA" id="ARBA00048508"/>
    </source>
</evidence>
<dbReference type="GO" id="GO:0051287">
    <property type="term" value="F:NAD binding"/>
    <property type="evidence" value="ECO:0007669"/>
    <property type="project" value="UniProtKB-UniRule"/>
</dbReference>
<dbReference type="SMART" id="SM00822">
    <property type="entry name" value="PKS_KR"/>
    <property type="match status" value="1"/>
</dbReference>
<dbReference type="CDD" id="cd05333">
    <property type="entry name" value="BKR_SDR_c"/>
    <property type="match status" value="1"/>
</dbReference>
<comment type="pathway">
    <text evidence="1 10">Lipid metabolism; fatty acid biosynthesis.</text>
</comment>
<dbReference type="PRINTS" id="PR00080">
    <property type="entry name" value="SDRFAMILY"/>
</dbReference>
<evidence type="ECO:0000313" key="13">
    <source>
        <dbReference type="Proteomes" id="UP000067523"/>
    </source>
</evidence>
<dbReference type="InterPro" id="IPR057326">
    <property type="entry name" value="KR_dom"/>
</dbReference>
<dbReference type="InterPro" id="IPR011284">
    <property type="entry name" value="3oxo_ACP_reduc"/>
</dbReference>
<dbReference type="InterPro" id="IPR002347">
    <property type="entry name" value="SDR_fam"/>
</dbReference>
<keyword evidence="10" id="KW-0443">Lipid metabolism</keyword>
<dbReference type="Pfam" id="PF13561">
    <property type="entry name" value="adh_short_C2"/>
    <property type="match status" value="1"/>
</dbReference>
<dbReference type="RefSeq" id="WP_208928798.1">
    <property type="nucleotide sequence ID" value="NZ_CP013655.1"/>
</dbReference>
<keyword evidence="6 10" id="KW-0275">Fatty acid biosynthesis</keyword>
<dbReference type="UniPathway" id="UPA00094"/>
<accession>A0A0U2WV14</accession>
<keyword evidence="9 10" id="KW-0521">NADP</keyword>
<evidence type="ECO:0000256" key="3">
    <source>
        <dbReference type="ARBA" id="ARBA00012948"/>
    </source>
</evidence>
<keyword evidence="10" id="KW-0444">Lipid biosynthesis</keyword>
<evidence type="ECO:0000256" key="9">
    <source>
        <dbReference type="PIRSR" id="PIRSR611284-2"/>
    </source>
</evidence>
<dbReference type="PANTHER" id="PTHR42879:SF2">
    <property type="entry name" value="3-OXOACYL-[ACYL-CARRIER-PROTEIN] REDUCTASE FABG"/>
    <property type="match status" value="1"/>
</dbReference>
<evidence type="ECO:0000256" key="2">
    <source>
        <dbReference type="ARBA" id="ARBA00006484"/>
    </source>
</evidence>
<evidence type="ECO:0000256" key="4">
    <source>
        <dbReference type="ARBA" id="ARBA00022832"/>
    </source>
</evidence>
<feature type="binding site" evidence="9">
    <location>
        <position position="88"/>
    </location>
    <ligand>
        <name>NADP(+)</name>
        <dbReference type="ChEBI" id="CHEBI:58349"/>
    </ligand>
</feature>
<dbReference type="NCBIfam" id="TIGR01830">
    <property type="entry name" value="3oxo_ACP_reduc"/>
    <property type="match status" value="1"/>
</dbReference>
<keyword evidence="5 10" id="KW-0560">Oxidoreductase</keyword>
<dbReference type="PROSITE" id="PS00061">
    <property type="entry name" value="ADH_SHORT"/>
    <property type="match status" value="1"/>
</dbReference>
<dbReference type="InterPro" id="IPR036291">
    <property type="entry name" value="NAD(P)-bd_dom_sf"/>
</dbReference>
<organism evidence="12 13">
    <name type="scientific">Enterococcus rotai</name>
    <dbReference type="NCBI Taxonomy" id="118060"/>
    <lineage>
        <taxon>Bacteria</taxon>
        <taxon>Bacillati</taxon>
        <taxon>Bacillota</taxon>
        <taxon>Bacilli</taxon>
        <taxon>Lactobacillales</taxon>
        <taxon>Enterococcaceae</taxon>
        <taxon>Enterococcus</taxon>
    </lineage>
</organism>
<dbReference type="AlphaFoldDB" id="A0A0U2WV14"/>
<reference evidence="13" key="1">
    <citation type="submission" date="2015-12" db="EMBL/GenBank/DDBJ databases">
        <authorList>
            <person name="Lauer A."/>
            <person name="Humrighouse B."/>
            <person name="Loparev V."/>
            <person name="Shewmaker P.L."/>
            <person name="Whitney A.M."/>
            <person name="McLaughlin R.W."/>
        </authorList>
    </citation>
    <scope>NUCLEOTIDE SEQUENCE [LARGE SCALE GENOMIC DNA]</scope>
    <source>
        <strain evidence="13">LMG 26678</strain>
    </source>
</reference>
<name>A0A0U2WV14_9ENTE</name>
<protein>
    <recommendedName>
        <fullName evidence="3 10">3-oxoacyl-[acyl-carrier-protein] reductase</fullName>
        <ecNumber evidence="3 10">1.1.1.100</ecNumber>
    </recommendedName>
</protein>
<comment type="catalytic activity">
    <reaction evidence="7 10">
        <text>a (3R)-hydroxyacyl-[ACP] + NADP(+) = a 3-oxoacyl-[ACP] + NADPH + H(+)</text>
        <dbReference type="Rhea" id="RHEA:17397"/>
        <dbReference type="Rhea" id="RHEA-COMP:9916"/>
        <dbReference type="Rhea" id="RHEA-COMP:9945"/>
        <dbReference type="ChEBI" id="CHEBI:15378"/>
        <dbReference type="ChEBI" id="CHEBI:57783"/>
        <dbReference type="ChEBI" id="CHEBI:58349"/>
        <dbReference type="ChEBI" id="CHEBI:78776"/>
        <dbReference type="ChEBI" id="CHEBI:78827"/>
        <dbReference type="EC" id="1.1.1.100"/>
    </reaction>
</comment>
<evidence type="ECO:0000313" key="12">
    <source>
        <dbReference type="EMBL" id="ALS35850.1"/>
    </source>
</evidence>
<comment type="similarity">
    <text evidence="2 10">Belongs to the short-chain dehydrogenases/reductases (SDR) family.</text>
</comment>
<evidence type="ECO:0000256" key="10">
    <source>
        <dbReference type="RuleBase" id="RU366074"/>
    </source>
</evidence>
<keyword evidence="4 10" id="KW-0276">Fatty acid metabolism</keyword>
<feature type="binding site" evidence="9">
    <location>
        <begin position="153"/>
        <end position="157"/>
    </location>
    <ligand>
        <name>NADP(+)</name>
        <dbReference type="ChEBI" id="CHEBI:58349"/>
    </ligand>
</feature>
<dbReference type="FunFam" id="3.40.50.720:FF:000173">
    <property type="entry name" value="3-oxoacyl-[acyl-carrier protein] reductase"/>
    <property type="match status" value="1"/>
</dbReference>
<dbReference type="EC" id="1.1.1.100" evidence="3 10"/>
<dbReference type="STRING" id="118060.ATZ35_01350"/>
<dbReference type="GO" id="GO:0004316">
    <property type="term" value="F:3-oxoacyl-[acyl-carrier-protein] reductase (NADPH) activity"/>
    <property type="evidence" value="ECO:0007669"/>
    <property type="project" value="UniProtKB-UniRule"/>
</dbReference>